<sequence length="69" mass="7983">MEWQEEFTKKLVHNNQAQISIDGQIWTARAQGSDYSFSNAFGREEKFSSVNKIVDAIESWYENPTIVVL</sequence>
<gene>
    <name evidence="1" type="ORF">DNHGIG_34750</name>
</gene>
<dbReference type="EMBL" id="BOQE01000001">
    <property type="protein sequence ID" value="GIM47926.1"/>
    <property type="molecule type" value="Genomic_DNA"/>
</dbReference>
<organism evidence="1 2">
    <name type="scientific">Collibacillus ludicampi</name>
    <dbReference type="NCBI Taxonomy" id="2771369"/>
    <lineage>
        <taxon>Bacteria</taxon>
        <taxon>Bacillati</taxon>
        <taxon>Bacillota</taxon>
        <taxon>Bacilli</taxon>
        <taxon>Bacillales</taxon>
        <taxon>Alicyclobacillaceae</taxon>
        <taxon>Collibacillus</taxon>
    </lineage>
</organism>
<dbReference type="RefSeq" id="WP_282200858.1">
    <property type="nucleotide sequence ID" value="NZ_BOQE01000001.1"/>
</dbReference>
<dbReference type="Proteomes" id="UP001057291">
    <property type="component" value="Unassembled WGS sequence"/>
</dbReference>
<reference evidence="1" key="1">
    <citation type="journal article" date="2023" name="Int. J. Syst. Evol. Microbiol.">
        <title>Collibacillus ludicampi gen. nov., sp. nov., a new soil bacterium of the family Alicyclobacillaceae.</title>
        <authorList>
            <person name="Jojima T."/>
            <person name="Ioku Y."/>
            <person name="Fukuta Y."/>
            <person name="Shirasaka N."/>
            <person name="Matsumura Y."/>
            <person name="Mori M."/>
        </authorList>
    </citation>
    <scope>NUCLEOTIDE SEQUENCE</scope>
    <source>
        <strain evidence="1">TP075</strain>
    </source>
</reference>
<name>A0AAV4LJK9_9BACL</name>
<accession>A0AAV4LJK9</accession>
<dbReference type="AlphaFoldDB" id="A0AAV4LJK9"/>
<evidence type="ECO:0000313" key="2">
    <source>
        <dbReference type="Proteomes" id="UP001057291"/>
    </source>
</evidence>
<comment type="caution">
    <text evidence="1">The sequence shown here is derived from an EMBL/GenBank/DDBJ whole genome shotgun (WGS) entry which is preliminary data.</text>
</comment>
<proteinExistence type="predicted"/>
<protein>
    <submittedName>
        <fullName evidence="1">Uncharacterized protein</fullName>
    </submittedName>
</protein>
<keyword evidence="2" id="KW-1185">Reference proteome</keyword>
<evidence type="ECO:0000313" key="1">
    <source>
        <dbReference type="EMBL" id="GIM47926.1"/>
    </source>
</evidence>